<keyword evidence="3" id="KW-0175">Coiled coil</keyword>
<feature type="region of interest" description="Disordered" evidence="5">
    <location>
        <begin position="423"/>
        <end position="673"/>
    </location>
</feature>
<comment type="caution">
    <text evidence="8">The sequence shown here is derived from an EMBL/GenBank/DDBJ whole genome shotgun (WGS) entry which is preliminary data.</text>
</comment>
<evidence type="ECO:0000313" key="8">
    <source>
        <dbReference type="EMBL" id="CAI4210771.1"/>
    </source>
</evidence>
<protein>
    <recommendedName>
        <fullName evidence="10">NUC153 domain-containing protein</fullName>
    </recommendedName>
</protein>
<name>A0A9P1M5Z6_9PEZI</name>
<dbReference type="PANTHER" id="PTHR12202:SF0">
    <property type="entry name" value="ESF1 HOMOLOG"/>
    <property type="match status" value="1"/>
</dbReference>
<dbReference type="InterPro" id="IPR056750">
    <property type="entry name" value="RRM_ESF1"/>
</dbReference>
<feature type="domain" description="NUC153" evidence="6">
    <location>
        <begin position="587"/>
        <end position="613"/>
    </location>
</feature>
<feature type="domain" description="ESF1 RRM" evidence="7">
    <location>
        <begin position="191"/>
        <end position="330"/>
    </location>
</feature>
<comment type="similarity">
    <text evidence="2">Belongs to the ESF1 family.</text>
</comment>
<dbReference type="GO" id="GO:0003723">
    <property type="term" value="F:RNA binding"/>
    <property type="evidence" value="ECO:0007669"/>
    <property type="project" value="TreeGrafter"/>
</dbReference>
<dbReference type="InterPro" id="IPR012580">
    <property type="entry name" value="NUC153"/>
</dbReference>
<feature type="compositionally biased region" description="Acidic residues" evidence="5">
    <location>
        <begin position="494"/>
        <end position="504"/>
    </location>
</feature>
<keyword evidence="4" id="KW-0539">Nucleus</keyword>
<feature type="compositionally biased region" description="Basic and acidic residues" evidence="5">
    <location>
        <begin position="582"/>
        <end position="600"/>
    </location>
</feature>
<feature type="compositionally biased region" description="Acidic residues" evidence="5">
    <location>
        <begin position="153"/>
        <end position="169"/>
    </location>
</feature>
<evidence type="ECO:0000313" key="9">
    <source>
        <dbReference type="Proteomes" id="UP000838763"/>
    </source>
</evidence>
<evidence type="ECO:0000256" key="1">
    <source>
        <dbReference type="ARBA" id="ARBA00004604"/>
    </source>
</evidence>
<feature type="compositionally biased region" description="Acidic residues" evidence="5">
    <location>
        <begin position="391"/>
        <end position="404"/>
    </location>
</feature>
<feature type="region of interest" description="Disordered" evidence="5">
    <location>
        <begin position="390"/>
        <end position="409"/>
    </location>
</feature>
<dbReference type="Pfam" id="PF25121">
    <property type="entry name" value="RRM_ESF1"/>
    <property type="match status" value="1"/>
</dbReference>
<feature type="compositionally biased region" description="Basic and acidic residues" evidence="5">
    <location>
        <begin position="450"/>
        <end position="489"/>
    </location>
</feature>
<dbReference type="Pfam" id="PF08159">
    <property type="entry name" value="NUC153"/>
    <property type="match status" value="1"/>
</dbReference>
<proteinExistence type="inferred from homology"/>
<dbReference type="GO" id="GO:0005730">
    <property type="term" value="C:nucleolus"/>
    <property type="evidence" value="ECO:0007669"/>
    <property type="project" value="UniProtKB-SubCell"/>
</dbReference>
<dbReference type="OrthoDB" id="431825at2759"/>
<evidence type="ECO:0000259" key="7">
    <source>
        <dbReference type="Pfam" id="PF25121"/>
    </source>
</evidence>
<organism evidence="8 9">
    <name type="scientific">Parascedosporium putredinis</name>
    <dbReference type="NCBI Taxonomy" id="1442378"/>
    <lineage>
        <taxon>Eukaryota</taxon>
        <taxon>Fungi</taxon>
        <taxon>Dikarya</taxon>
        <taxon>Ascomycota</taxon>
        <taxon>Pezizomycotina</taxon>
        <taxon>Sordariomycetes</taxon>
        <taxon>Hypocreomycetidae</taxon>
        <taxon>Microascales</taxon>
        <taxon>Microascaceae</taxon>
        <taxon>Parascedosporium</taxon>
    </lineage>
</organism>
<feature type="compositionally biased region" description="Basic and acidic residues" evidence="5">
    <location>
        <begin position="612"/>
        <end position="632"/>
    </location>
</feature>
<dbReference type="GO" id="GO:0006364">
    <property type="term" value="P:rRNA processing"/>
    <property type="evidence" value="ECO:0007669"/>
    <property type="project" value="InterPro"/>
</dbReference>
<evidence type="ECO:0000256" key="3">
    <source>
        <dbReference type="ARBA" id="ARBA00023054"/>
    </source>
</evidence>
<keyword evidence="9" id="KW-1185">Reference proteome</keyword>
<evidence type="ECO:0000259" key="6">
    <source>
        <dbReference type="Pfam" id="PF08159"/>
    </source>
</evidence>
<dbReference type="InterPro" id="IPR039754">
    <property type="entry name" value="Esf1"/>
</dbReference>
<evidence type="ECO:0000256" key="2">
    <source>
        <dbReference type="ARBA" id="ARBA00009087"/>
    </source>
</evidence>
<dbReference type="AlphaFoldDB" id="A0A9P1M5Z6"/>
<reference evidence="8" key="1">
    <citation type="submission" date="2022-11" db="EMBL/GenBank/DDBJ databases">
        <authorList>
            <person name="Scott C."/>
            <person name="Bruce N."/>
        </authorList>
    </citation>
    <scope>NUCLEOTIDE SEQUENCE</scope>
</reference>
<dbReference type="PANTHER" id="PTHR12202">
    <property type="entry name" value="ESF1 HOMOLOG"/>
    <property type="match status" value="1"/>
</dbReference>
<feature type="region of interest" description="Disordered" evidence="5">
    <location>
        <begin position="82"/>
        <end position="170"/>
    </location>
</feature>
<feature type="compositionally biased region" description="Low complexity" evidence="5">
    <location>
        <begin position="11"/>
        <end position="23"/>
    </location>
</feature>
<gene>
    <name evidence="8" type="ORF">PPNO1_LOCUS571</name>
</gene>
<evidence type="ECO:0000256" key="4">
    <source>
        <dbReference type="ARBA" id="ARBA00023242"/>
    </source>
</evidence>
<feature type="region of interest" description="Disordered" evidence="5">
    <location>
        <begin position="1"/>
        <end position="41"/>
    </location>
</feature>
<accession>A0A9P1M5Z6</accession>
<dbReference type="Proteomes" id="UP000838763">
    <property type="component" value="Unassembled WGS sequence"/>
</dbReference>
<evidence type="ECO:0008006" key="10">
    <source>
        <dbReference type="Google" id="ProtNLM"/>
    </source>
</evidence>
<sequence>MGVAKKGRRSGGSSAPSRISDSRFASFETDPRFRLPSSKKTKTAIDKRFSHMLKSEDFISGAKVDRYGRKLKSDAGKKALQNLYRAEDEEEDNNSSGGEETKRAPGTESGDENDEEDADEDVEAVGAQNIEQKASKGRPYDPARDGGFSSSDSDSESDREEEAVEELDDNTAASMQRFADEQAQVEEGDVTKRIAIVNLDWDHIKSHDLMALFTSFLPAAGKGRIEKVSVYPSEFGKERMQREELEGPRIKQELLQEEDDKDFDSDALRAYQLDRLRYYYAVMVCSDPATAHTIYEATDGTEYLSSSNFIDLRFIPDDVTFDDEPRDECTSVLEGYEPVEFVTNALQSSKVKLTWDIHPEEAARKQSMQKAFSGSRADMQENDLRAYLASDTEDEAGSPDEGDEGLSKKELAKKKLREALGLGDESAAKSSKDGPVGDMEITFTSALMEGPKKVKKAEEEETTIERYARKERERKQRKKEQNVAKRNDAQSDGSADEAPADSTEDLGFNDPFFTTEEPAVSKSQIRKEDRLKKREAREAEEAENAASKAKLKRIMDDGAEEDGMKKRGKDDEDASANLQESKSLRLDDRFSSLFENHEYAIDTSNPSYTRTEALKKMLDDGRKRKTRERDDGAEPETSSKKNKKAKKEKHDNDVDLGSLVASVKQKAKKKSKV</sequence>
<dbReference type="EMBL" id="CALLCH030000001">
    <property type="protein sequence ID" value="CAI4210771.1"/>
    <property type="molecule type" value="Genomic_DNA"/>
</dbReference>
<comment type="subcellular location">
    <subcellularLocation>
        <location evidence="1">Nucleus</location>
        <location evidence="1">Nucleolus</location>
    </subcellularLocation>
</comment>
<feature type="compositionally biased region" description="Acidic residues" evidence="5">
    <location>
        <begin position="109"/>
        <end position="123"/>
    </location>
</feature>
<evidence type="ECO:0000256" key="5">
    <source>
        <dbReference type="SAM" id="MobiDB-lite"/>
    </source>
</evidence>
<feature type="compositionally biased region" description="Basic and acidic residues" evidence="5">
    <location>
        <begin position="525"/>
        <end position="539"/>
    </location>
</feature>